<dbReference type="EMBL" id="KV417330">
    <property type="protein sequence ID" value="KZO91006.1"/>
    <property type="molecule type" value="Genomic_DNA"/>
</dbReference>
<reference evidence="1 2" key="1">
    <citation type="journal article" date="2016" name="Mol. Biol. Evol.">
        <title>Comparative Genomics of Early-Diverging Mushroom-Forming Fungi Provides Insights into the Origins of Lignocellulose Decay Capabilities.</title>
        <authorList>
            <person name="Nagy L.G."/>
            <person name="Riley R."/>
            <person name="Tritt A."/>
            <person name="Adam C."/>
            <person name="Daum C."/>
            <person name="Floudas D."/>
            <person name="Sun H."/>
            <person name="Yadav J.S."/>
            <person name="Pangilinan J."/>
            <person name="Larsson K.H."/>
            <person name="Matsuura K."/>
            <person name="Barry K."/>
            <person name="Labutti K."/>
            <person name="Kuo R."/>
            <person name="Ohm R.A."/>
            <person name="Bhattacharya S.S."/>
            <person name="Shirouzu T."/>
            <person name="Yoshinaga Y."/>
            <person name="Martin F.M."/>
            <person name="Grigoriev I.V."/>
            <person name="Hibbett D.S."/>
        </authorList>
    </citation>
    <scope>NUCLEOTIDE SEQUENCE [LARGE SCALE GENOMIC DNA]</scope>
    <source>
        <strain evidence="1 2">TUFC12733</strain>
    </source>
</reference>
<evidence type="ECO:0000313" key="1">
    <source>
        <dbReference type="EMBL" id="KZO91006.1"/>
    </source>
</evidence>
<name>A0A167GXA5_CALVF</name>
<accession>A0A167GXA5</accession>
<organism evidence="1 2">
    <name type="scientific">Calocera viscosa (strain TUFC12733)</name>
    <dbReference type="NCBI Taxonomy" id="1330018"/>
    <lineage>
        <taxon>Eukaryota</taxon>
        <taxon>Fungi</taxon>
        <taxon>Dikarya</taxon>
        <taxon>Basidiomycota</taxon>
        <taxon>Agaricomycotina</taxon>
        <taxon>Dacrymycetes</taxon>
        <taxon>Dacrymycetales</taxon>
        <taxon>Dacrymycetaceae</taxon>
        <taxon>Calocera</taxon>
    </lineage>
</organism>
<feature type="non-terminal residue" evidence="1">
    <location>
        <position position="1"/>
    </location>
</feature>
<protein>
    <recommendedName>
        <fullName evidence="3">Concanavalin A-like lectin/glucanase</fullName>
    </recommendedName>
</protein>
<dbReference type="Proteomes" id="UP000076738">
    <property type="component" value="Unassembled WGS sequence"/>
</dbReference>
<keyword evidence="2" id="KW-1185">Reference proteome</keyword>
<evidence type="ECO:0008006" key="3">
    <source>
        <dbReference type="Google" id="ProtNLM"/>
    </source>
</evidence>
<gene>
    <name evidence="1" type="ORF">CALVIDRAFT_589410</name>
</gene>
<dbReference type="AlphaFoldDB" id="A0A167GXA5"/>
<evidence type="ECO:0000313" key="2">
    <source>
        <dbReference type="Proteomes" id="UP000076738"/>
    </source>
</evidence>
<proteinExistence type="predicted"/>
<sequence length="223" mass="24203">SITVPAAPVVPLNLTTGPWYFWCGLQPYGGGVVQPVLGWRESEPNALNPNPPFPKVWEMNLWAVPWNGANQPPPQTAQMSSGIWADEGALIASTVIWETESSEWVQTANVLSGAAAGQPVSMITPASFLSDGDNHTFYALCLPRRLYGTHAGQYWHFNVTLTNVVFRAITSVGVQSLCASAADYSNDQGGIAFAGFKMVDPETCYWESITLMPPGLSELRKNQ</sequence>